<sequence>MRGIAGAAMAAALILLAGQPASAQERGQDRGILLELNAARPAEDGGCRLTMVVANGLDRGLARAAWQVAIFDRGGIVESLPVLDFGQLIGGKTKVSVFELAGRPCDAIGRIIVNDVAECRAEDGTDLRETCLTGLSARTLTDIEFGI</sequence>
<dbReference type="Proteomes" id="UP000199125">
    <property type="component" value="Unassembled WGS sequence"/>
</dbReference>
<evidence type="ECO:0000313" key="2">
    <source>
        <dbReference type="EMBL" id="SEH58162.1"/>
    </source>
</evidence>
<evidence type="ECO:0000313" key="3">
    <source>
        <dbReference type="Proteomes" id="UP000199125"/>
    </source>
</evidence>
<feature type="chain" id="PRO_5011731501" description="Tat pathway signal protein" evidence="1">
    <location>
        <begin position="24"/>
        <end position="147"/>
    </location>
</feature>
<reference evidence="3" key="1">
    <citation type="submission" date="2016-10" db="EMBL/GenBank/DDBJ databases">
        <authorList>
            <person name="Varghese N."/>
            <person name="Submissions S."/>
        </authorList>
    </citation>
    <scope>NUCLEOTIDE SEQUENCE [LARGE SCALE GENOMIC DNA]</scope>
    <source>
        <strain evidence="3">DSM 11593</strain>
    </source>
</reference>
<dbReference type="AlphaFoldDB" id="A0A1H6JGA6"/>
<dbReference type="EMBL" id="FNXG01000001">
    <property type="protein sequence ID" value="SEH58162.1"/>
    <property type="molecule type" value="Genomic_DNA"/>
</dbReference>
<protein>
    <recommendedName>
        <fullName evidence="4">Tat pathway signal protein</fullName>
    </recommendedName>
</protein>
<proteinExistence type="predicted"/>
<organism evidence="2 3">
    <name type="scientific">Paracoccus alkenifer</name>
    <dbReference type="NCBI Taxonomy" id="65735"/>
    <lineage>
        <taxon>Bacteria</taxon>
        <taxon>Pseudomonadati</taxon>
        <taxon>Pseudomonadota</taxon>
        <taxon>Alphaproteobacteria</taxon>
        <taxon>Rhodobacterales</taxon>
        <taxon>Paracoccaceae</taxon>
        <taxon>Paracoccus</taxon>
    </lineage>
</organism>
<feature type="signal peptide" evidence="1">
    <location>
        <begin position="1"/>
        <end position="23"/>
    </location>
</feature>
<name>A0A1H6JGA6_9RHOB</name>
<keyword evidence="1" id="KW-0732">Signal</keyword>
<evidence type="ECO:0000256" key="1">
    <source>
        <dbReference type="SAM" id="SignalP"/>
    </source>
</evidence>
<accession>A0A1H6JGA6</accession>
<dbReference type="OrthoDB" id="7707524at2"/>
<keyword evidence="3" id="KW-1185">Reference proteome</keyword>
<evidence type="ECO:0008006" key="4">
    <source>
        <dbReference type="Google" id="ProtNLM"/>
    </source>
</evidence>
<gene>
    <name evidence="2" type="ORF">SAMN04488075_0189</name>
</gene>
<dbReference type="STRING" id="65735.SAMN04488075_0189"/>